<feature type="domain" description="PTS EIIB type-1" evidence="14">
    <location>
        <begin position="627"/>
        <end position="709"/>
    </location>
</feature>
<dbReference type="Proteomes" id="UP000290985">
    <property type="component" value="Chromosome"/>
</dbReference>
<dbReference type="PROSITE" id="PS51103">
    <property type="entry name" value="PTS_EIIC_TYPE_1"/>
    <property type="match status" value="1"/>
</dbReference>
<evidence type="ECO:0000259" key="14">
    <source>
        <dbReference type="PROSITE" id="PS51098"/>
    </source>
</evidence>
<keyword evidence="4" id="KW-0762">Sugar transport</keyword>
<dbReference type="NCBIfam" id="TIGR00830">
    <property type="entry name" value="PTBA"/>
    <property type="match status" value="1"/>
</dbReference>
<dbReference type="PROSITE" id="PS00371">
    <property type="entry name" value="PTS_EIIA_TYPE_1_HIS"/>
    <property type="match status" value="1"/>
</dbReference>
<reference evidence="16 17" key="1">
    <citation type="submission" date="2019-01" db="EMBL/GenBank/DDBJ databases">
        <authorList>
            <consortium name="Pathogen Informatics"/>
        </authorList>
    </citation>
    <scope>NUCLEOTIDE SEQUENCE [LARGE SCALE GENOMIC DNA]</scope>
    <source>
        <strain evidence="16 17">NCTC10181</strain>
    </source>
</reference>
<dbReference type="InterPro" id="IPR018113">
    <property type="entry name" value="PTrfase_EIIB_Cys"/>
</dbReference>
<dbReference type="SUPFAM" id="SSF51261">
    <property type="entry name" value="Duplicated hybrid motif"/>
    <property type="match status" value="1"/>
</dbReference>
<feature type="transmembrane region" description="Helical" evidence="12">
    <location>
        <begin position="292"/>
        <end position="315"/>
    </location>
</feature>
<dbReference type="InterPro" id="IPR036878">
    <property type="entry name" value="Glu_permease_IIB"/>
</dbReference>
<evidence type="ECO:0000256" key="7">
    <source>
        <dbReference type="ARBA" id="ARBA00022692"/>
    </source>
</evidence>
<name>A0A449B1I6_9BACT</name>
<evidence type="ECO:0000256" key="5">
    <source>
        <dbReference type="ARBA" id="ARBA00022679"/>
    </source>
</evidence>
<dbReference type="InterPro" id="IPR001996">
    <property type="entry name" value="PTS_IIB_1"/>
</dbReference>
<organism evidence="16 17">
    <name type="scientific">Mycoplasmopsis citelli</name>
    <dbReference type="NCBI Taxonomy" id="171281"/>
    <lineage>
        <taxon>Bacteria</taxon>
        <taxon>Bacillati</taxon>
        <taxon>Mycoplasmatota</taxon>
        <taxon>Mycoplasmoidales</taxon>
        <taxon>Metamycoplasmataceae</taxon>
        <taxon>Mycoplasmopsis</taxon>
    </lineage>
</organism>
<dbReference type="RefSeq" id="WP_129725238.1">
    <property type="nucleotide sequence ID" value="NZ_LR215036.1"/>
</dbReference>
<keyword evidence="10 12" id="KW-0472">Membrane</keyword>
<evidence type="ECO:0000259" key="15">
    <source>
        <dbReference type="PROSITE" id="PS51103"/>
    </source>
</evidence>
<dbReference type="Pfam" id="PF02378">
    <property type="entry name" value="PTS_EIIC"/>
    <property type="match status" value="2"/>
</dbReference>
<dbReference type="PANTHER" id="PTHR30009">
    <property type="entry name" value="CYTOCHROME C-TYPE SYNTHESIS PROTEIN AND PTS TRANSMEMBRANE COMPONENT"/>
    <property type="match status" value="1"/>
</dbReference>
<comment type="subcellular location">
    <subcellularLocation>
        <location evidence="1">Cell membrane</location>
        <topology evidence="1">Multi-pass membrane protein</topology>
    </subcellularLocation>
</comment>
<evidence type="ECO:0000256" key="12">
    <source>
        <dbReference type="SAM" id="Phobius"/>
    </source>
</evidence>
<keyword evidence="9 12" id="KW-1133">Transmembrane helix</keyword>
<dbReference type="Gene3D" id="2.70.70.10">
    <property type="entry name" value="Glucose Permease (Domain IIA)"/>
    <property type="match status" value="1"/>
</dbReference>
<evidence type="ECO:0000256" key="2">
    <source>
        <dbReference type="ARBA" id="ARBA00022448"/>
    </source>
</evidence>
<evidence type="ECO:0000256" key="4">
    <source>
        <dbReference type="ARBA" id="ARBA00022597"/>
    </source>
</evidence>
<dbReference type="Gene3D" id="3.30.1360.60">
    <property type="entry name" value="Glucose permease domain IIB"/>
    <property type="match status" value="1"/>
</dbReference>
<keyword evidence="7 12" id="KW-0812">Transmembrane</keyword>
<evidence type="ECO:0000256" key="11">
    <source>
        <dbReference type="PROSITE-ProRule" id="PRU00421"/>
    </source>
</evidence>
<dbReference type="PANTHER" id="PTHR30009:SF20">
    <property type="entry name" value="PTS SYSTEM GLUCOSE-SPECIFIC EIICB COMPONENT-RELATED"/>
    <property type="match status" value="1"/>
</dbReference>
<dbReference type="GO" id="GO:0005886">
    <property type="term" value="C:plasma membrane"/>
    <property type="evidence" value="ECO:0007669"/>
    <property type="project" value="UniProtKB-SubCell"/>
</dbReference>
<dbReference type="SUPFAM" id="SSF55604">
    <property type="entry name" value="Glucose permease domain IIB"/>
    <property type="match status" value="1"/>
</dbReference>
<accession>A0A449B1I6</accession>
<evidence type="ECO:0000313" key="16">
    <source>
        <dbReference type="EMBL" id="VEU74405.1"/>
    </source>
</evidence>
<keyword evidence="17" id="KW-1185">Reference proteome</keyword>
<sequence length="890" mass="97418">MTNSLTSFLEGFKKMFSKKKEKQNLDNSGNSNVRKTLGKISGAFMLPISIMAISGLWLGIGAAIVSNAGENQSLKTFGLFIQNLGEPVFAFLPLLFAISFVIAFTDEAGVAVFATVIGFATFLAIQSVFISDVNTQVKQVTKEFGEVKNYPVYLVDTLNASGTTTHEVLVNNGTAYEITNVPGNGVRIVPFKVDDSNITVTLQGDKPISFLLNNVGLTFKPKEVHGYKVLFGGGGRNPQTIERIVGTTIGIKSLQTSVFGGLAVGLLVQWTYNRFHTIQFPSIVSFFAGKRFVAIITVPFAALLAFVFLIFWPWVGYGLSVFGNALGKVPYGFESLIFGIVERSLVPFGLHHAFYSPLWYSDAGGSLNFSLGEWLQKNPDFVNEIKNNAQYKDLKTLIDTVAATPNKFVGDSTMSVNILQFNFNTVVFPVKENGVLKPSGETPIFDFMSQQLGIKAGRFLDGKFSFMILGLPAAAAAMIFAAPKENRKAAISAVVPSAVTTIVTGVTEPIEFTFLFLSPFLFWGFHAFFCGVSFMLANLLSVHIPQVFSGGFLDLIIYGMIPTPKGTHFYWIFVVGLFYIPLYFGFFYWWIKFKDLKTPGRGETVKLFTKEDYLKNKDAKKAASQVDPQALAIVEAFGGLDNITALNNCASRLRYDVKDSTLVNQDKLKQHGAVAIKIEGKNHVQAIFGPVAEQLNTKIRNSREAIAKLSMHQMEKLPSQPMHAKEATMVQTSMLETPVLVKSAAKGKVVPLSMVNDGVFSEKLIGDGYVVEFADEKFGSVYSPVDGTLSVVFETKHAYGLETAEGVQILIHIGVDTVSLNGQGFESFVKVGDKVKAGDLLAKVDLSLLKAKNLKNSVIVVVLNESPHQALTFKELDKEVSTEDVILEVR</sequence>
<dbReference type="GO" id="GO:0008982">
    <property type="term" value="F:protein-N(PI)-phosphohistidine-sugar phosphotransferase activity"/>
    <property type="evidence" value="ECO:0007669"/>
    <property type="project" value="InterPro"/>
</dbReference>
<gene>
    <name evidence="16" type="primary">ptsG</name>
    <name evidence="16" type="ORF">NCTC10181_00242</name>
</gene>
<feature type="transmembrane region" description="Helical" evidence="12">
    <location>
        <begin position="489"/>
        <end position="507"/>
    </location>
</feature>
<dbReference type="Pfam" id="PF00358">
    <property type="entry name" value="PTS_EIIA_1"/>
    <property type="match status" value="1"/>
</dbReference>
<keyword evidence="2" id="KW-0813">Transport</keyword>
<feature type="transmembrane region" description="Helical" evidence="12">
    <location>
        <begin position="110"/>
        <end position="130"/>
    </location>
</feature>
<feature type="transmembrane region" description="Helical" evidence="12">
    <location>
        <begin position="514"/>
        <end position="537"/>
    </location>
</feature>
<dbReference type="OrthoDB" id="9764327at2"/>
<dbReference type="InterPro" id="IPR050429">
    <property type="entry name" value="PTS_Glucose_EIICBA"/>
</dbReference>
<dbReference type="InterPro" id="IPR001127">
    <property type="entry name" value="PTS_EIIA_1_perm"/>
</dbReference>
<protein>
    <submittedName>
        <fullName evidence="16">PTS system, glucose/glucosamine/beta-glucoside-specific, IICBA component</fullName>
        <ecNumber evidence="16">2.7.1.69</ecNumber>
    </submittedName>
</protein>
<dbReference type="NCBIfam" id="TIGR00826">
    <property type="entry name" value="EIIB_glc"/>
    <property type="match status" value="1"/>
</dbReference>
<keyword evidence="5 16" id="KW-0808">Transferase</keyword>
<evidence type="ECO:0000256" key="3">
    <source>
        <dbReference type="ARBA" id="ARBA00022475"/>
    </source>
</evidence>
<dbReference type="InterPro" id="IPR011055">
    <property type="entry name" value="Dup_hybrid_motif"/>
</dbReference>
<keyword evidence="8" id="KW-0418">Kinase</keyword>
<evidence type="ECO:0000256" key="10">
    <source>
        <dbReference type="ARBA" id="ARBA00023136"/>
    </source>
</evidence>
<feature type="domain" description="PTS EIIC type-1" evidence="15">
    <location>
        <begin position="31"/>
        <end position="603"/>
    </location>
</feature>
<evidence type="ECO:0000256" key="9">
    <source>
        <dbReference type="ARBA" id="ARBA00022989"/>
    </source>
</evidence>
<feature type="transmembrane region" description="Helical" evidence="12">
    <location>
        <begin position="568"/>
        <end position="591"/>
    </location>
</feature>
<feature type="transmembrane region" description="Helical" evidence="12">
    <location>
        <begin position="77"/>
        <end position="104"/>
    </location>
</feature>
<evidence type="ECO:0000256" key="1">
    <source>
        <dbReference type="ARBA" id="ARBA00004651"/>
    </source>
</evidence>
<evidence type="ECO:0000256" key="6">
    <source>
        <dbReference type="ARBA" id="ARBA00022683"/>
    </source>
</evidence>
<evidence type="ECO:0000256" key="8">
    <source>
        <dbReference type="ARBA" id="ARBA00022777"/>
    </source>
</evidence>
<dbReference type="GO" id="GO:0016301">
    <property type="term" value="F:kinase activity"/>
    <property type="evidence" value="ECO:0007669"/>
    <property type="project" value="UniProtKB-KW"/>
</dbReference>
<keyword evidence="6" id="KW-0598">Phosphotransferase system</keyword>
<dbReference type="InterPro" id="IPR003352">
    <property type="entry name" value="PTS_EIIC"/>
</dbReference>
<keyword evidence="3" id="KW-1003">Cell membrane</keyword>
<dbReference type="EMBL" id="LR215036">
    <property type="protein sequence ID" value="VEU74405.1"/>
    <property type="molecule type" value="Genomic_DNA"/>
</dbReference>
<dbReference type="InterPro" id="IPR013013">
    <property type="entry name" value="PTS_EIIC_1"/>
</dbReference>
<dbReference type="PROSITE" id="PS51098">
    <property type="entry name" value="PTS_EIIB_TYPE_1"/>
    <property type="match status" value="1"/>
</dbReference>
<dbReference type="GO" id="GO:0009401">
    <property type="term" value="P:phosphoenolpyruvate-dependent sugar phosphotransferase system"/>
    <property type="evidence" value="ECO:0007669"/>
    <property type="project" value="UniProtKB-KW"/>
</dbReference>
<dbReference type="EC" id="2.7.1.69" evidence="16"/>
<feature type="transmembrane region" description="Helical" evidence="12">
    <location>
        <begin position="464"/>
        <end position="483"/>
    </location>
</feature>
<evidence type="ECO:0000259" key="13">
    <source>
        <dbReference type="PROSITE" id="PS51093"/>
    </source>
</evidence>
<feature type="transmembrane region" description="Helical" evidence="12">
    <location>
        <begin position="44"/>
        <end position="65"/>
    </location>
</feature>
<dbReference type="PROSITE" id="PS51093">
    <property type="entry name" value="PTS_EIIA_TYPE_1"/>
    <property type="match status" value="1"/>
</dbReference>
<dbReference type="AlphaFoldDB" id="A0A449B1I6"/>
<dbReference type="GO" id="GO:0090563">
    <property type="term" value="F:protein-phosphocysteine-sugar phosphotransferase activity"/>
    <property type="evidence" value="ECO:0007669"/>
    <property type="project" value="TreeGrafter"/>
</dbReference>
<dbReference type="Pfam" id="PF00367">
    <property type="entry name" value="PTS_EIIB"/>
    <property type="match status" value="1"/>
</dbReference>
<proteinExistence type="predicted"/>
<feature type="domain" description="PTS EIIA type-1" evidence="13">
    <location>
        <begin position="757"/>
        <end position="864"/>
    </location>
</feature>
<evidence type="ECO:0000313" key="17">
    <source>
        <dbReference type="Proteomes" id="UP000290985"/>
    </source>
</evidence>
<dbReference type="CDD" id="cd00212">
    <property type="entry name" value="PTS_IIB_glc"/>
    <property type="match status" value="1"/>
</dbReference>
<feature type="active site" description="Phosphocysteine intermediate; for EIIB activity" evidence="11">
    <location>
        <position position="649"/>
    </location>
</feature>
<dbReference type="KEGG" id="mcit:NCTC10181_00242"/>